<dbReference type="GO" id="GO:0044877">
    <property type="term" value="F:protein-containing complex binding"/>
    <property type="evidence" value="ECO:0007669"/>
    <property type="project" value="TreeGrafter"/>
</dbReference>
<dbReference type="AlphaFoldDB" id="A0A642VEI8"/>
<evidence type="ECO:0000313" key="3">
    <source>
        <dbReference type="Proteomes" id="UP000761534"/>
    </source>
</evidence>
<dbReference type="InterPro" id="IPR036291">
    <property type="entry name" value="NAD(P)-bd_dom_sf"/>
</dbReference>
<dbReference type="OrthoDB" id="276721at2759"/>
<name>A0A642VEI8_9ASCO</name>
<dbReference type="InterPro" id="IPR016040">
    <property type="entry name" value="NAD(P)-bd_dom"/>
</dbReference>
<protein>
    <recommendedName>
        <fullName evidence="1">NAD(P)-binding domain-containing protein</fullName>
    </recommendedName>
</protein>
<dbReference type="VEuPathDB" id="FungiDB:TRICI_000095"/>
<dbReference type="InterPro" id="IPR051207">
    <property type="entry name" value="ComplexI_NDUFA9_subunit"/>
</dbReference>
<dbReference type="Pfam" id="PF13460">
    <property type="entry name" value="NAD_binding_10"/>
    <property type="match status" value="1"/>
</dbReference>
<reference evidence="2" key="1">
    <citation type="journal article" date="2019" name="G3 (Bethesda)">
        <title>Genome Assemblies of Two Rare Opportunistic Yeast Pathogens: Diutina rugosa (syn. Candida rugosa) and Trichomonascus ciferrii (syn. Candida ciferrii).</title>
        <authorList>
            <person name="Mixao V."/>
            <person name="Saus E."/>
            <person name="Hansen A.P."/>
            <person name="Lass-Florl C."/>
            <person name="Gabaldon T."/>
        </authorList>
    </citation>
    <scope>NUCLEOTIDE SEQUENCE</scope>
    <source>
        <strain evidence="2">CBS 4856</strain>
    </source>
</reference>
<proteinExistence type="predicted"/>
<comment type="caution">
    <text evidence="2">The sequence shown here is derived from an EMBL/GenBank/DDBJ whole genome shotgun (WGS) entry which is preliminary data.</text>
</comment>
<organism evidence="2 3">
    <name type="scientific">Trichomonascus ciferrii</name>
    <dbReference type="NCBI Taxonomy" id="44093"/>
    <lineage>
        <taxon>Eukaryota</taxon>
        <taxon>Fungi</taxon>
        <taxon>Dikarya</taxon>
        <taxon>Ascomycota</taxon>
        <taxon>Saccharomycotina</taxon>
        <taxon>Dipodascomycetes</taxon>
        <taxon>Dipodascales</taxon>
        <taxon>Trichomonascaceae</taxon>
        <taxon>Trichomonascus</taxon>
        <taxon>Trichomonascus ciferrii complex</taxon>
    </lineage>
</organism>
<feature type="domain" description="NAD(P)-binding" evidence="1">
    <location>
        <begin position="8"/>
        <end position="192"/>
    </location>
</feature>
<accession>A0A642VEI8</accession>
<dbReference type="Proteomes" id="UP000761534">
    <property type="component" value="Unassembled WGS sequence"/>
</dbReference>
<dbReference type="EMBL" id="SWFS01000011">
    <property type="protein sequence ID" value="KAA8917787.1"/>
    <property type="molecule type" value="Genomic_DNA"/>
</dbReference>
<dbReference type="PANTHER" id="PTHR12126:SF16">
    <property type="entry name" value="MIOREX COMPLEX COMPONENT 2"/>
    <property type="match status" value="1"/>
</dbReference>
<evidence type="ECO:0000259" key="1">
    <source>
        <dbReference type="Pfam" id="PF13460"/>
    </source>
</evidence>
<dbReference type="PANTHER" id="PTHR12126">
    <property type="entry name" value="NADH-UBIQUINONE OXIDOREDUCTASE 39 KDA SUBUNIT-RELATED"/>
    <property type="match status" value="1"/>
</dbReference>
<evidence type="ECO:0000313" key="2">
    <source>
        <dbReference type="EMBL" id="KAA8917787.1"/>
    </source>
</evidence>
<gene>
    <name evidence="2" type="ORF">TRICI_000095</name>
</gene>
<dbReference type="SUPFAM" id="SSF51735">
    <property type="entry name" value="NAD(P)-binding Rossmann-fold domains"/>
    <property type="match status" value="1"/>
</dbReference>
<dbReference type="Gene3D" id="3.40.50.720">
    <property type="entry name" value="NAD(P)-binding Rossmann-like Domain"/>
    <property type="match status" value="1"/>
</dbReference>
<dbReference type="GO" id="GO:0005739">
    <property type="term" value="C:mitochondrion"/>
    <property type="evidence" value="ECO:0007669"/>
    <property type="project" value="TreeGrafter"/>
</dbReference>
<keyword evidence="3" id="KW-1185">Reference proteome</keyword>
<sequence>MKSLVVLGGTGYLGRHIVRNAVEASWKVTTISTKGVNDLGLSGVEHHKGNVFQPESYTGVLENADAVVHSMGIIMENPVYKDVINGNMSLCDVVKGPNPMEKQGAHNNNTFERLNRDSAIILAKEFAKYQQQDSRKPFVFISAEDWNPLASRKYIATKREAEAILERDYSEKLRPVFVRPGFMYEDNNPTSLRNQLGTMANLFGMLGSRFHHSITNPALSVDIVAKAVVESLQDDSIEGVVNLDALQEYAKAA</sequence>